<feature type="domain" description="OmcA-like N-terminal" evidence="2">
    <location>
        <begin position="54"/>
        <end position="231"/>
    </location>
</feature>
<comment type="caution">
    <text evidence="4">The sequence shown here is derived from an EMBL/GenBank/DDBJ whole genome shotgun (WGS) entry which is preliminary data.</text>
</comment>
<sequence>MMKRFNFNTATKAMLGAGLLSLLLAGCGGSDGKDGEDGKPGPVGLDISQATTLKATLEDVKIDNGTVSVDIVLTNANGVPVTGLEQYAQINTIGLGIAKLTPESGKGYKTPQWVSYINSVKAADPARSLANYSYTDGKDSAGNPITKEVKFTPGDAIQANIESSCKTTCLTVVDSGVYRYTFQTNLSTLPAIEGLDLTYDPTLIHRITLELQTDGSKDAKLVNSHIDFLPSDNFRVAKETETRTVVDLEANCIKCHSTNYSDTSSTAKPLALHGGRRIGIANCQVCHTSYSKDPETGSPLDMGAMVHAIHKGTYAMVGYSGTAYDFSGTMAKAAAESGYPQYREGKDVSERVTLPVSIGNCQSCHSTDDKGPVDAASFKHHKGLACASCHMSGFNPVDNSEWLTPPEGQKDRGFVGNYFHYYATPEIDGIPGANLVNVFQNGGCASCHAEQGEEGSAKYHLAKANATKLLRTEYAYKLENGTFDVAKGELTFTVNWHSDVAPHQDPKVKEFWVSLTAFNGTEYTMGPRPSNGTLGRSENRISVNLAKVETNANLTAVPNGSKVTYTLTGIKAVIGTSSVPYKQIVSIGKGFMDGKLLICANSAELDPTMDAAIDCSNTEAPIYEVIVGSNKASFSADASNVTARSIVISEAKCANCHGEKADFSASHALTHAADKPDNSCGTCHSAVPNTAVALADGSCVACHNGAPAHSKKPFERGFDFKVMIHQIHADTRSVRRLTTDAATFPENPANCAACHDKGQLSLATLGNKPAFLASTGEYSPTVAACASCHATTATDSAVIGHFETNGGVYNAAAGTYTPGSETCATCHGEGKSFGVDKVHPVKY</sequence>
<dbReference type="EMBL" id="JABAEB010000003">
    <property type="protein sequence ID" value="NLQ22184.1"/>
    <property type="molecule type" value="Genomic_DNA"/>
</dbReference>
<feature type="domain" description="Outer membrane cytochrome MtrC/MtrF-like" evidence="3">
    <location>
        <begin position="647"/>
        <end position="840"/>
    </location>
</feature>
<dbReference type="PANTHER" id="PTHR35038:SF8">
    <property type="entry name" value="C-TYPE POLYHEME CYTOCHROME OMCC"/>
    <property type="match status" value="1"/>
</dbReference>
<keyword evidence="5" id="KW-1185">Reference proteome</keyword>
<evidence type="ECO:0000259" key="3">
    <source>
        <dbReference type="Pfam" id="PF22113"/>
    </source>
</evidence>
<organism evidence="4 5">
    <name type="scientific">Shewanella oncorhynchi</name>
    <dbReference type="NCBI Taxonomy" id="2726434"/>
    <lineage>
        <taxon>Bacteria</taxon>
        <taxon>Pseudomonadati</taxon>
        <taxon>Pseudomonadota</taxon>
        <taxon>Gammaproteobacteria</taxon>
        <taxon>Alteromonadales</taxon>
        <taxon>Shewanellaceae</taxon>
        <taxon>Shewanella</taxon>
    </lineage>
</organism>
<evidence type="ECO:0000313" key="4">
    <source>
        <dbReference type="EMBL" id="NLQ22184.1"/>
    </source>
</evidence>
<protein>
    <submittedName>
        <fullName evidence="4">OmcA/MtrC family decaheme c-type cytochrome</fullName>
    </submittedName>
</protein>
<gene>
    <name evidence="4" type="ORF">HGO26_04705</name>
</gene>
<dbReference type="NCBIfam" id="TIGR03507">
    <property type="entry name" value="decahem_SO1788"/>
    <property type="match status" value="1"/>
</dbReference>
<name>A0ABX1KKF8_9GAMM</name>
<evidence type="ECO:0000259" key="2">
    <source>
        <dbReference type="Pfam" id="PF22112"/>
    </source>
</evidence>
<dbReference type="SUPFAM" id="SSF48695">
    <property type="entry name" value="Multiheme cytochromes"/>
    <property type="match status" value="1"/>
</dbReference>
<dbReference type="Pfam" id="PF22112">
    <property type="entry name" value="OmcA-like_N"/>
    <property type="match status" value="1"/>
</dbReference>
<keyword evidence="1" id="KW-0732">Signal</keyword>
<dbReference type="Pfam" id="PF22113">
    <property type="entry name" value="Mtrc-MtrF_II-IV_dom"/>
    <property type="match status" value="2"/>
</dbReference>
<dbReference type="InterPro" id="IPR054336">
    <property type="entry name" value="OmcA-like_N"/>
</dbReference>
<dbReference type="Gene3D" id="3.90.10.10">
    <property type="entry name" value="Cytochrome C3"/>
    <property type="match status" value="2"/>
</dbReference>
<dbReference type="InterPro" id="IPR051829">
    <property type="entry name" value="Multiheme_Cytochr_ET"/>
</dbReference>
<dbReference type="Proteomes" id="UP000527352">
    <property type="component" value="Unassembled WGS sequence"/>
</dbReference>
<accession>A0ABX1KKF8</accession>
<dbReference type="RefSeq" id="WP_168823637.1">
    <property type="nucleotide sequence ID" value="NZ_JABAEB010000003.1"/>
</dbReference>
<dbReference type="CDD" id="cd08168">
    <property type="entry name" value="Cytochrom_C3"/>
    <property type="match status" value="1"/>
</dbReference>
<dbReference type="InterPro" id="IPR054337">
    <property type="entry name" value="Mtrc-MtrF-like_dom_II/IV"/>
</dbReference>
<dbReference type="InterPro" id="IPR020014">
    <property type="entry name" value="Decahaem_cyt-c_OmcA/MtrC"/>
</dbReference>
<feature type="domain" description="Outer membrane cytochrome MtrC/MtrF-like" evidence="3">
    <location>
        <begin position="243"/>
        <end position="460"/>
    </location>
</feature>
<reference evidence="4 5" key="1">
    <citation type="submission" date="2020-04" db="EMBL/GenBank/DDBJ databases">
        <title>The first description of lens atrophy caused by putative novel Shewanella sp. that is a new emerging pathogen for cultured rainbow trout?</title>
        <authorList>
            <person name="Saticioglu I.B."/>
            <person name="Duman M."/>
            <person name="Altun S."/>
        </authorList>
    </citation>
    <scope>NUCLEOTIDE SEQUENCE [LARGE SCALE GENOMIC DNA]</scope>
    <source>
        <strain evidence="4 5">S-1</strain>
    </source>
</reference>
<proteinExistence type="predicted"/>
<dbReference type="Gene3D" id="1.10.1130.10">
    <property type="entry name" value="Flavocytochrome C3, Chain A"/>
    <property type="match status" value="1"/>
</dbReference>
<evidence type="ECO:0000256" key="1">
    <source>
        <dbReference type="ARBA" id="ARBA00022729"/>
    </source>
</evidence>
<dbReference type="PROSITE" id="PS51257">
    <property type="entry name" value="PROKAR_LIPOPROTEIN"/>
    <property type="match status" value="1"/>
</dbReference>
<dbReference type="PANTHER" id="PTHR35038">
    <property type="entry name" value="DISSIMILATORY SULFITE REDUCTASE SIRA"/>
    <property type="match status" value="1"/>
</dbReference>
<evidence type="ECO:0000313" key="5">
    <source>
        <dbReference type="Proteomes" id="UP000527352"/>
    </source>
</evidence>
<dbReference type="InterPro" id="IPR036280">
    <property type="entry name" value="Multihaem_cyt_sf"/>
</dbReference>